<dbReference type="NCBIfam" id="NF005741">
    <property type="entry name" value="PRK07565.1"/>
    <property type="match status" value="1"/>
</dbReference>
<dbReference type="PIRSF" id="PIRSF000164">
    <property type="entry name" value="DHO_oxidase"/>
    <property type="match status" value="1"/>
</dbReference>
<dbReference type="GO" id="GO:0006207">
    <property type="term" value="P:'de novo' pyrimidine nucleobase biosynthetic process"/>
    <property type="evidence" value="ECO:0007669"/>
    <property type="project" value="TreeGrafter"/>
</dbReference>
<proteinExistence type="predicted"/>
<dbReference type="InterPro" id="IPR013785">
    <property type="entry name" value="Aldolase_TIM"/>
</dbReference>
<evidence type="ECO:0000256" key="5">
    <source>
        <dbReference type="ARBA" id="ARBA00022975"/>
    </source>
</evidence>
<comment type="cofactor">
    <cofactor evidence="1">
        <name>FMN</name>
        <dbReference type="ChEBI" id="CHEBI:58210"/>
    </cofactor>
</comment>
<dbReference type="InterPro" id="IPR050074">
    <property type="entry name" value="DHO_dehydrogenase"/>
</dbReference>
<protein>
    <submittedName>
        <fullName evidence="6">Dihydroorotate dehydrogenase-like protein</fullName>
    </submittedName>
</protein>
<dbReference type="GO" id="GO:0005737">
    <property type="term" value="C:cytoplasm"/>
    <property type="evidence" value="ECO:0007669"/>
    <property type="project" value="TreeGrafter"/>
</dbReference>
<evidence type="ECO:0000313" key="7">
    <source>
        <dbReference type="Proteomes" id="UP000325755"/>
    </source>
</evidence>
<dbReference type="EMBL" id="CP044205">
    <property type="protein sequence ID" value="QFY42013.1"/>
    <property type="molecule type" value="Genomic_DNA"/>
</dbReference>
<comment type="pathway">
    <text evidence="2">Pyrimidine metabolism; UMP biosynthesis via de novo pathway.</text>
</comment>
<dbReference type="CDD" id="cd04739">
    <property type="entry name" value="DHOD_like"/>
    <property type="match status" value="1"/>
</dbReference>
<dbReference type="OrthoDB" id="9794954at2"/>
<keyword evidence="5" id="KW-0665">Pyrimidine biosynthesis</keyword>
<evidence type="ECO:0000313" key="6">
    <source>
        <dbReference type="EMBL" id="QFY42013.1"/>
    </source>
</evidence>
<evidence type="ECO:0000256" key="2">
    <source>
        <dbReference type="ARBA" id="ARBA00004725"/>
    </source>
</evidence>
<sequence>MDLTTKYMGLELRHPVVASASPLSGTLDGIKRLEDSGAAAVVMFSLFEEQIRHENEAFSHLIESGSNSFAESLSYFPDIDEHQAGPESYLALLQRASEATDIPIIASLNCISSEGWIDYAHQMQQAGAAGLELNIYAIEADLEISGAEVEQRYLDIVRTVKSSVDIPVALKLSPFFSAMGNMAKRLDAAGADALVLFNRFYQPDIDINSLDVLPSLSLSSASEIRLPLLWIALLHGKIKASLGATRGVERPDEVIKYLLAGADAVMTTSVLLRNGPAYLSVLVEGLKHWMEARGFTSVDQFRGSMSHSKVADPGAFERANYIRVLESYKSAYI</sequence>
<reference evidence="6 7" key="1">
    <citation type="submission" date="2019-09" db="EMBL/GenBank/DDBJ databases">
        <title>Ecophysiology of the spiral-shaped methanotroph Methylospira mobilis as revealed by the complete genome sequence.</title>
        <authorList>
            <person name="Oshkin I.Y."/>
            <person name="Dedysh S.N."/>
            <person name="Miroshnikov K."/>
            <person name="Danilova O.V."/>
            <person name="Hakobyan A."/>
            <person name="Liesack W."/>
        </authorList>
    </citation>
    <scope>NUCLEOTIDE SEQUENCE [LARGE SCALE GENOMIC DNA]</scope>
    <source>
        <strain evidence="6 7">Shm1</strain>
    </source>
</reference>
<dbReference type="FunCoup" id="A0A5Q0BDQ2">
    <property type="interactions" value="226"/>
</dbReference>
<accession>A0A5Q0BDQ2</accession>
<dbReference type="PANTHER" id="PTHR48109:SF3">
    <property type="entry name" value="SLL0744 PROTEIN"/>
    <property type="match status" value="1"/>
</dbReference>
<organism evidence="6 7">
    <name type="scientific">Candidatus Methylospira mobilis</name>
    <dbReference type="NCBI Taxonomy" id="1808979"/>
    <lineage>
        <taxon>Bacteria</taxon>
        <taxon>Pseudomonadati</taxon>
        <taxon>Pseudomonadota</taxon>
        <taxon>Gammaproteobacteria</taxon>
        <taxon>Methylococcales</taxon>
        <taxon>Methylococcaceae</taxon>
        <taxon>Candidatus Methylospira</taxon>
    </lineage>
</organism>
<dbReference type="UniPathway" id="UPA00070"/>
<dbReference type="PANTHER" id="PTHR48109">
    <property type="entry name" value="DIHYDROOROTATE DEHYDROGENASE (QUINONE), MITOCHONDRIAL-RELATED"/>
    <property type="match status" value="1"/>
</dbReference>
<dbReference type="Gene3D" id="3.20.20.70">
    <property type="entry name" value="Aldolase class I"/>
    <property type="match status" value="1"/>
</dbReference>
<dbReference type="RefSeq" id="WP_153247998.1">
    <property type="nucleotide sequence ID" value="NZ_CP044205.1"/>
</dbReference>
<keyword evidence="7" id="KW-1185">Reference proteome</keyword>
<dbReference type="SUPFAM" id="SSF51395">
    <property type="entry name" value="FMN-linked oxidoreductases"/>
    <property type="match status" value="1"/>
</dbReference>
<evidence type="ECO:0000256" key="3">
    <source>
        <dbReference type="ARBA" id="ARBA00022630"/>
    </source>
</evidence>
<dbReference type="InParanoid" id="A0A5Q0BDQ2"/>
<evidence type="ECO:0000256" key="4">
    <source>
        <dbReference type="ARBA" id="ARBA00022643"/>
    </source>
</evidence>
<dbReference type="AlphaFoldDB" id="A0A5Q0BDQ2"/>
<dbReference type="KEGG" id="mmob:F6R98_04715"/>
<evidence type="ECO:0000256" key="1">
    <source>
        <dbReference type="ARBA" id="ARBA00001917"/>
    </source>
</evidence>
<gene>
    <name evidence="6" type="ORF">F6R98_04715</name>
</gene>
<name>A0A5Q0BDQ2_9GAMM</name>
<dbReference type="GO" id="GO:0004152">
    <property type="term" value="F:dihydroorotate dehydrogenase activity"/>
    <property type="evidence" value="ECO:0007669"/>
    <property type="project" value="InterPro"/>
</dbReference>
<keyword evidence="3" id="KW-0285">Flavoprotein</keyword>
<dbReference type="GO" id="GO:0044205">
    <property type="term" value="P:'de novo' UMP biosynthetic process"/>
    <property type="evidence" value="ECO:0007669"/>
    <property type="project" value="UniProtKB-UniPathway"/>
</dbReference>
<dbReference type="Proteomes" id="UP000325755">
    <property type="component" value="Chromosome"/>
</dbReference>
<keyword evidence="4" id="KW-0288">FMN</keyword>
<dbReference type="InterPro" id="IPR012135">
    <property type="entry name" value="Dihydroorotate_DH_1_2"/>
</dbReference>